<evidence type="ECO:0000313" key="2">
    <source>
        <dbReference type="EMBL" id="MFB9993973.1"/>
    </source>
</evidence>
<gene>
    <name evidence="2" type="ORF">ACFFLM_18620</name>
</gene>
<dbReference type="PANTHER" id="PTHR38731">
    <property type="entry name" value="LIPL45-RELATED LIPOPROTEIN-RELATED"/>
    <property type="match status" value="1"/>
</dbReference>
<dbReference type="RefSeq" id="WP_380013847.1">
    <property type="nucleotide sequence ID" value="NZ_JBHLYR010000059.1"/>
</dbReference>
<sequence>MKSSAPVPPAPNVQPQAILRRGLLAGILGLGLCAGAFSTAHAASLLTVSGAAGRVEIQESGNVWRTQAGISGVALGLRTGTGRAVLQSGTGQIVVGSASRLRTYLNEADLLEGQFLLQGPVTVHVQGNHLFLDGTGRVRVDLAPGGSTVRIAVISGSSRVAMGTRITNLQAGQQMALKTGQISDFRETDPWYAAQFKGAGTATVEATRGAVRIFRGAAAAVNAAVGDDLAAGERLTTDTNAWAEVGFTGGGYLRLTEQSELSVIAIDKTAQGREITLQLLRGSAWNVVEKGQGGYKITTPVVSTAVRGTVFRVDASGLVKVFEGQVALPSDEDAAVSQGQQRQQGGQTVPLTPDALDAFNLARDAERAQPLIFTLDPTPASLQDLALSARSLPDATVTATIAGRTVNLSAAEGTEGLFRLERLQDTLPEGDYAVQVKATRFGQTVTQTRQIRIDRTAPAFSNLNASVSGRILTLTGLVTETGTAQALLTLTLGDLSYSRHVQGNFSLLLPAPDPAVPIGVTVQDQAGNESHAALP</sequence>
<dbReference type="Proteomes" id="UP001589733">
    <property type="component" value="Unassembled WGS sequence"/>
</dbReference>
<dbReference type="Pfam" id="PF04773">
    <property type="entry name" value="FecR"/>
    <property type="match status" value="1"/>
</dbReference>
<feature type="domain" description="FecR protein" evidence="1">
    <location>
        <begin position="234"/>
        <end position="326"/>
    </location>
</feature>
<evidence type="ECO:0000259" key="1">
    <source>
        <dbReference type="Pfam" id="PF04773"/>
    </source>
</evidence>
<evidence type="ECO:0000313" key="3">
    <source>
        <dbReference type="Proteomes" id="UP001589733"/>
    </source>
</evidence>
<dbReference type="InterPro" id="IPR013783">
    <property type="entry name" value="Ig-like_fold"/>
</dbReference>
<name>A0ABV6B2J5_9DEIO</name>
<dbReference type="EMBL" id="JBHLYR010000059">
    <property type="protein sequence ID" value="MFB9993973.1"/>
    <property type="molecule type" value="Genomic_DNA"/>
</dbReference>
<dbReference type="InterPro" id="IPR006860">
    <property type="entry name" value="FecR"/>
</dbReference>
<protein>
    <submittedName>
        <fullName evidence="2">FecR domain-containing protein</fullName>
    </submittedName>
</protein>
<organism evidence="2 3">
    <name type="scientific">Deinococcus oregonensis</name>
    <dbReference type="NCBI Taxonomy" id="1805970"/>
    <lineage>
        <taxon>Bacteria</taxon>
        <taxon>Thermotogati</taxon>
        <taxon>Deinococcota</taxon>
        <taxon>Deinococci</taxon>
        <taxon>Deinococcales</taxon>
        <taxon>Deinococcaceae</taxon>
        <taxon>Deinococcus</taxon>
    </lineage>
</organism>
<dbReference type="PANTHER" id="PTHR38731:SF3">
    <property type="entry name" value="BLL6125 PROTEIN"/>
    <property type="match status" value="1"/>
</dbReference>
<accession>A0ABV6B2J5</accession>
<dbReference type="Gene3D" id="2.60.40.10">
    <property type="entry name" value="Immunoglobulins"/>
    <property type="match status" value="1"/>
</dbReference>
<dbReference type="Gene3D" id="2.60.120.1440">
    <property type="match status" value="1"/>
</dbReference>
<reference evidence="2 3" key="1">
    <citation type="submission" date="2024-09" db="EMBL/GenBank/DDBJ databases">
        <authorList>
            <person name="Sun Q."/>
            <person name="Mori K."/>
        </authorList>
    </citation>
    <scope>NUCLEOTIDE SEQUENCE [LARGE SCALE GENOMIC DNA]</scope>
    <source>
        <strain evidence="2 3">JCM 13503</strain>
    </source>
</reference>
<proteinExistence type="predicted"/>
<comment type="caution">
    <text evidence="2">The sequence shown here is derived from an EMBL/GenBank/DDBJ whole genome shotgun (WGS) entry which is preliminary data.</text>
</comment>
<keyword evidence="3" id="KW-1185">Reference proteome</keyword>